<name>J9GK30_9ZZZZ</name>
<dbReference type="EMBL" id="AMCI01003569">
    <property type="protein sequence ID" value="EJW99999.1"/>
    <property type="molecule type" value="Genomic_DNA"/>
</dbReference>
<sequence length="31" mass="3378">MHQIGICVYGGSSNDVNEVYLTTAHQIGQEI</sequence>
<reference evidence="1" key="1">
    <citation type="journal article" date="2012" name="PLoS ONE">
        <title>Gene sets for utilization of primary and secondary nutrition supplies in the distal gut of endangered iberian lynx.</title>
        <authorList>
            <person name="Alcaide M."/>
            <person name="Messina E."/>
            <person name="Richter M."/>
            <person name="Bargiela R."/>
            <person name="Peplies J."/>
            <person name="Huws S.A."/>
            <person name="Newbold C.J."/>
            <person name="Golyshin P.N."/>
            <person name="Simon M.A."/>
            <person name="Lopez G."/>
            <person name="Yakimov M.M."/>
            <person name="Ferrer M."/>
        </authorList>
    </citation>
    <scope>NUCLEOTIDE SEQUENCE</scope>
</reference>
<protein>
    <submittedName>
        <fullName evidence="1">Uncharacterized protein</fullName>
    </submittedName>
</protein>
<dbReference type="AlphaFoldDB" id="J9GK30"/>
<proteinExistence type="predicted"/>
<evidence type="ECO:0000313" key="1">
    <source>
        <dbReference type="EMBL" id="EJW99999.1"/>
    </source>
</evidence>
<gene>
    <name evidence="1" type="ORF">EVA_11896</name>
</gene>
<accession>J9GK30</accession>
<comment type="caution">
    <text evidence="1">The sequence shown here is derived from an EMBL/GenBank/DDBJ whole genome shotgun (WGS) entry which is preliminary data.</text>
</comment>
<organism evidence="1">
    <name type="scientific">gut metagenome</name>
    <dbReference type="NCBI Taxonomy" id="749906"/>
    <lineage>
        <taxon>unclassified sequences</taxon>
        <taxon>metagenomes</taxon>
        <taxon>organismal metagenomes</taxon>
    </lineage>
</organism>
<feature type="non-terminal residue" evidence="1">
    <location>
        <position position="31"/>
    </location>
</feature>